<evidence type="ECO:0000259" key="3">
    <source>
        <dbReference type="Pfam" id="PF00931"/>
    </source>
</evidence>
<protein>
    <recommendedName>
        <fullName evidence="3">NB-ARC domain-containing protein</fullName>
    </recommendedName>
</protein>
<dbReference type="SUPFAM" id="SSF52540">
    <property type="entry name" value="P-loop containing nucleoside triphosphate hydrolases"/>
    <property type="match status" value="2"/>
</dbReference>
<dbReference type="InterPro" id="IPR036390">
    <property type="entry name" value="WH_DNA-bd_sf"/>
</dbReference>
<feature type="compositionally biased region" description="Basic residues" evidence="2">
    <location>
        <begin position="1737"/>
        <end position="1752"/>
    </location>
</feature>
<feature type="compositionally biased region" description="Basic and acidic residues" evidence="2">
    <location>
        <begin position="1725"/>
        <end position="1736"/>
    </location>
</feature>
<dbReference type="GO" id="GO:0043531">
    <property type="term" value="F:ADP binding"/>
    <property type="evidence" value="ECO:0007669"/>
    <property type="project" value="InterPro"/>
</dbReference>
<feature type="region of interest" description="Disordered" evidence="2">
    <location>
        <begin position="973"/>
        <end position="992"/>
    </location>
</feature>
<dbReference type="InterPro" id="IPR032675">
    <property type="entry name" value="LRR_dom_sf"/>
</dbReference>
<dbReference type="InterPro" id="IPR044974">
    <property type="entry name" value="Disease_R_plants"/>
</dbReference>
<dbReference type="Gene3D" id="3.40.50.300">
    <property type="entry name" value="P-loop containing nucleotide triphosphate hydrolases"/>
    <property type="match status" value="2"/>
</dbReference>
<dbReference type="Pfam" id="PF00931">
    <property type="entry name" value="NB-ARC"/>
    <property type="match status" value="1"/>
</dbReference>
<feature type="domain" description="NB-ARC" evidence="3">
    <location>
        <begin position="386"/>
        <end position="547"/>
    </location>
</feature>
<keyword evidence="1" id="KW-0934">Plastid</keyword>
<dbReference type="Gene3D" id="3.80.10.10">
    <property type="entry name" value="Ribonuclease Inhibitor"/>
    <property type="match status" value="6"/>
</dbReference>
<organism evidence="4 5">
    <name type="scientific">Ceratopteris richardii</name>
    <name type="common">Triangle waterfern</name>
    <dbReference type="NCBI Taxonomy" id="49495"/>
    <lineage>
        <taxon>Eukaryota</taxon>
        <taxon>Viridiplantae</taxon>
        <taxon>Streptophyta</taxon>
        <taxon>Embryophyta</taxon>
        <taxon>Tracheophyta</taxon>
        <taxon>Polypodiopsida</taxon>
        <taxon>Polypodiidae</taxon>
        <taxon>Polypodiales</taxon>
        <taxon>Pteridineae</taxon>
        <taxon>Pteridaceae</taxon>
        <taxon>Parkerioideae</taxon>
        <taxon>Ceratopteris</taxon>
    </lineage>
</organism>
<name>A0A8T2UAE3_CERRI</name>
<keyword evidence="1" id="KW-0150">Chloroplast</keyword>
<dbReference type="InterPro" id="IPR042197">
    <property type="entry name" value="Apaf_helical"/>
</dbReference>
<dbReference type="SMART" id="SM00367">
    <property type="entry name" value="LRR_CC"/>
    <property type="match status" value="8"/>
</dbReference>
<keyword evidence="5" id="KW-1185">Reference proteome</keyword>
<reference evidence="4" key="1">
    <citation type="submission" date="2021-08" db="EMBL/GenBank/DDBJ databases">
        <title>WGS assembly of Ceratopteris richardii.</title>
        <authorList>
            <person name="Marchant D.B."/>
            <person name="Chen G."/>
            <person name="Jenkins J."/>
            <person name="Shu S."/>
            <person name="Leebens-Mack J."/>
            <person name="Grimwood J."/>
            <person name="Schmutz J."/>
            <person name="Soltis P."/>
            <person name="Soltis D."/>
            <person name="Chen Z.-H."/>
        </authorList>
    </citation>
    <scope>NUCLEOTIDE SEQUENCE</scope>
    <source>
        <strain evidence="4">Whitten #5841</strain>
        <tissue evidence="4">Leaf</tissue>
    </source>
</reference>
<dbReference type="PANTHER" id="PTHR11017:SF385">
    <property type="entry name" value="DISEASE RESISTANCE PROTEIN (TIR-NBS-LRR CLASS)-RELATED"/>
    <property type="match status" value="1"/>
</dbReference>
<dbReference type="SUPFAM" id="SSF46785">
    <property type="entry name" value="Winged helix' DNA-binding domain"/>
    <property type="match status" value="1"/>
</dbReference>
<proteinExistence type="predicted"/>
<evidence type="ECO:0000256" key="1">
    <source>
        <dbReference type="ARBA" id="ARBA00022528"/>
    </source>
</evidence>
<dbReference type="InterPro" id="IPR027417">
    <property type="entry name" value="P-loop_NTPase"/>
</dbReference>
<dbReference type="GO" id="GO:0006952">
    <property type="term" value="P:defense response"/>
    <property type="evidence" value="ECO:0007669"/>
    <property type="project" value="InterPro"/>
</dbReference>
<dbReference type="OrthoDB" id="988765at2759"/>
<dbReference type="Proteomes" id="UP000825935">
    <property type="component" value="Chromosome 8"/>
</dbReference>
<gene>
    <name evidence="4" type="ORF">KP509_08G012800</name>
</gene>
<dbReference type="PANTHER" id="PTHR11017">
    <property type="entry name" value="LEUCINE-RICH REPEAT-CONTAINING PROTEIN"/>
    <property type="match status" value="1"/>
</dbReference>
<dbReference type="Gene3D" id="1.10.8.430">
    <property type="entry name" value="Helical domain of apoptotic protease-activating factors"/>
    <property type="match status" value="1"/>
</dbReference>
<dbReference type="PRINTS" id="PR00364">
    <property type="entry name" value="DISEASERSIST"/>
</dbReference>
<evidence type="ECO:0000256" key="2">
    <source>
        <dbReference type="SAM" id="MobiDB-lite"/>
    </source>
</evidence>
<comment type="caution">
    <text evidence="4">The sequence shown here is derived from an EMBL/GenBank/DDBJ whole genome shotgun (WGS) entry which is preliminary data.</text>
</comment>
<dbReference type="InterPro" id="IPR002182">
    <property type="entry name" value="NB-ARC"/>
</dbReference>
<accession>A0A8T2UAE3</accession>
<feature type="region of interest" description="Disordered" evidence="2">
    <location>
        <begin position="1725"/>
        <end position="1752"/>
    </location>
</feature>
<dbReference type="OMA" id="FPAIWAP"/>
<evidence type="ECO:0000313" key="4">
    <source>
        <dbReference type="EMBL" id="KAH7430753.1"/>
    </source>
</evidence>
<dbReference type="EMBL" id="CM035413">
    <property type="protein sequence ID" value="KAH7430753.1"/>
    <property type="molecule type" value="Genomic_DNA"/>
</dbReference>
<dbReference type="InterPro" id="IPR006553">
    <property type="entry name" value="Leu-rich_rpt_Cys-con_subtyp"/>
</dbReference>
<evidence type="ECO:0000313" key="5">
    <source>
        <dbReference type="Proteomes" id="UP000825935"/>
    </source>
</evidence>
<sequence>MKCKKTVLMRNGNGGLVPCTTSLFCMGANTSPAQRRFQWGELYDIVKIVEASAQKISALNHGSKYETLYLQKINEVLKDLELQEKSEHVFLVGLYGRKKSELSNLLVEILGRTFHRVCKLSNIMEKAYQLDGISNIVRQTLSDLIQLGTSNDVRRCQLLLENERCLVVLDDLGNDIDKIKKLLEELKSILRNRSLVVVASQFQHTLQELNVHKIINLSSLDNKRDSLHICYTKRDGINDAFLSNLSETFDMLGLSVRLLNEDNLMSDSTCLRDAKVIICIISKSLSIGEFKSMCTNAAIPPKNIVYVSYGSNPTDESMPKPFFKLEVDFEKAKLNRPQFKSMVNEVVQALNERREEIMGAIDFPVGLAQRSTDIGCSILDCVSRSEHSVQCFGLVGMGGVGKTTLAMSIFNKIHSKFERSFFSLNTRSEVQGKGVSGLVDLQKKIMAKLLNQTADVRIDNVHNGKMVLSSRLKNINALIVLDDVDDVGQLDALCEPLQSCLGPKSVVIITTRDRRLIKSAQSMTTFDIEGLDKEMSKWLFYWHAFMKPKPPADLEEVSQMVVEACNGLPLSLKVLGSHLSTNFDRKYWEESLIYLHETNNDIFKALRISFEGLDNAQKEAFLDVCCFLIGKREDLACMVLEAIYKTGRTILEVLKDRCLITITTHYFGTVKLIGMHDQLRDMGRHIIRQERRDRAWDEETANEILQHENARSSLRGLSVWGDIPFTEEASDCRHLPQLRILVVKEPWPEGTYSDAERAALYPHVIFRNVRCGELRWLQWESAPFEELPQGLCSTKIQVLELPESEISEVPTACLPNLQHLDLTACEKLKGFDLGIGTLTALRNLHLAHCSLLDSVYKDTTSVFLTSLPTTLRVICFSMDIEPEYGSMKGVEDASLPNLRHLSISCSQLKRLALHMTSLEILDMRGSYGLEDMDCKGLSSLQVLTLDYCKFLATLSSLPTTLRSLSLRMDFDDDSDEDEYEDGRLKQNGSPESVEDAWLPNLTDLSITGSTKLKRLALRATSLERLDLRRCGELEDLDCKGLSSLQILILDACKSLASLSSLPTTLRKLSLNMSLHIESEYGSQDESGSLESVEEASLPDLRDLIVTRCPKLKRLSLLATSLERLDLRECEGLEDLDCKGLSSLQVLTLDGCTSLVTLFSLPTTLRTLSLEMPNDVGSLETVEEVWLPNLRDLTINWCFDLKRLALHAPSLEILDLTGCGELEDFDFNGVPSLQVLILDDCVSVATLSSLPTTLRTLSFSCMMDIGSLESVEAASLPNLRDLTITDCPKLKKLALHATSMERMELRECEGFEDLDCNGLSSLEVLTLHGCCALTTLPFLPRTLRILNASLPSLTDLSITSHHKLKTFSLHATSLQRLDLSGCEGLEDLNCQGLSSLEALILDNCITLVTLSSLPTNLRKLSLDMWLRCGSLESVEDSSLPKLADLSIRRCPKLKRLALHATSLERLDFRGCEGLEYLDCTGLLSLEALILDDCMSVATLSSLPTSLRKLSLEIGFRYGSLETVEDASLPNLRELTITRCPKLKRLPLHATSLERLVFRGCEGLEYLDCTGFSSLEALILHDCISLATLSSLPTTLRKLSLEMWFTNCALEIVEDASLPNLTDLSISRCPKLKRLALHATSLERLDLRGCQGLKYLDCTGFSFLKTLNVNSCKGLQVLDIDGCTRLNYLNIGGCTHLNHMTIRGLDRIQSLPSVAILGYHSEHDNSENEKFHIEDKRSHPPSKKRRLWKVRRSR</sequence>
<dbReference type="SUPFAM" id="SSF52058">
    <property type="entry name" value="L domain-like"/>
    <property type="match status" value="4"/>
</dbReference>